<dbReference type="Proteomes" id="UP001374803">
    <property type="component" value="Chromosome"/>
</dbReference>
<evidence type="ECO:0000256" key="1">
    <source>
        <dbReference type="SAM" id="MobiDB-lite"/>
    </source>
</evidence>
<dbReference type="PROSITE" id="PS51257">
    <property type="entry name" value="PROKAR_LIPOPROTEIN"/>
    <property type="match status" value="1"/>
</dbReference>
<feature type="chain" id="PRO_5046017365" description="Secreted protein" evidence="2">
    <location>
        <begin position="19"/>
        <end position="186"/>
    </location>
</feature>
<organism evidence="3 4">
    <name type="scientific">Pendulispora rubella</name>
    <dbReference type="NCBI Taxonomy" id="2741070"/>
    <lineage>
        <taxon>Bacteria</taxon>
        <taxon>Pseudomonadati</taxon>
        <taxon>Myxococcota</taxon>
        <taxon>Myxococcia</taxon>
        <taxon>Myxococcales</taxon>
        <taxon>Sorangiineae</taxon>
        <taxon>Pendulisporaceae</taxon>
        <taxon>Pendulispora</taxon>
    </lineage>
</organism>
<dbReference type="RefSeq" id="WP_394833442.1">
    <property type="nucleotide sequence ID" value="NZ_CP089929.1"/>
</dbReference>
<name>A0ABZ2L5B6_9BACT</name>
<evidence type="ECO:0000313" key="4">
    <source>
        <dbReference type="Proteomes" id="UP001374803"/>
    </source>
</evidence>
<accession>A0ABZ2L5B6</accession>
<gene>
    <name evidence="3" type="ORF">LVJ94_43745</name>
</gene>
<sequence>MRLSTFSYLFVALASSIAACSSSDGDGHVQQPPRPDAGTDSGIVLRADAGDEKPDASDGGSDTGDGSTGGDPREKIVKACTDLGEAFAKAYSRCTTLTYQEVYDLYIAEAGGPTCPKVVSIRDEGELRGQCIPWFGSVACADLQTTHPSCKEQLQVVQSMAPESIAPHATADRSLVPALRGLVDER</sequence>
<proteinExistence type="predicted"/>
<evidence type="ECO:0000256" key="2">
    <source>
        <dbReference type="SAM" id="SignalP"/>
    </source>
</evidence>
<evidence type="ECO:0008006" key="5">
    <source>
        <dbReference type="Google" id="ProtNLM"/>
    </source>
</evidence>
<protein>
    <recommendedName>
        <fullName evidence="5">Secreted protein</fullName>
    </recommendedName>
</protein>
<keyword evidence="4" id="KW-1185">Reference proteome</keyword>
<feature type="region of interest" description="Disordered" evidence="1">
    <location>
        <begin position="22"/>
        <end position="73"/>
    </location>
</feature>
<feature type="signal peptide" evidence="2">
    <location>
        <begin position="1"/>
        <end position="18"/>
    </location>
</feature>
<dbReference type="EMBL" id="CP089983">
    <property type="protein sequence ID" value="WXB03807.1"/>
    <property type="molecule type" value="Genomic_DNA"/>
</dbReference>
<keyword evidence="2" id="KW-0732">Signal</keyword>
<reference evidence="3" key="1">
    <citation type="submission" date="2021-12" db="EMBL/GenBank/DDBJ databases">
        <title>Discovery of the Pendulisporaceae a myxobacterial family with distinct sporulation behavior and unique specialized metabolism.</title>
        <authorList>
            <person name="Garcia R."/>
            <person name="Popoff A."/>
            <person name="Bader C.D."/>
            <person name="Loehr J."/>
            <person name="Walesch S."/>
            <person name="Walt C."/>
            <person name="Boldt J."/>
            <person name="Bunk B."/>
            <person name="Haeckl F.J.F.P.J."/>
            <person name="Gunesch A.P."/>
            <person name="Birkelbach J."/>
            <person name="Nuebel U."/>
            <person name="Pietschmann T."/>
            <person name="Bach T."/>
            <person name="Mueller R."/>
        </authorList>
    </citation>
    <scope>NUCLEOTIDE SEQUENCE</scope>
    <source>
        <strain evidence="3">MSr11367</strain>
    </source>
</reference>
<evidence type="ECO:0000313" key="3">
    <source>
        <dbReference type="EMBL" id="WXB03807.1"/>
    </source>
</evidence>